<feature type="domain" description="Plasmodium falciparum erythrocyte membrane protein 1 acidic terminal segment" evidence="4">
    <location>
        <begin position="1740"/>
        <end position="2181"/>
    </location>
</feature>
<dbReference type="GO" id="GO:0046789">
    <property type="term" value="F:host cell surface receptor binding"/>
    <property type="evidence" value="ECO:0007669"/>
    <property type="project" value="InterPro"/>
</dbReference>
<feature type="domain" description="Cysteine-rich interdomain region 1 gamma" evidence="6">
    <location>
        <begin position="1405"/>
        <end position="1458"/>
    </location>
</feature>
<feature type="domain" description="Duffy-antigen binding" evidence="3">
    <location>
        <begin position="116"/>
        <end position="309"/>
    </location>
</feature>
<dbReference type="FunFam" id="1.20.58.830:FF:000001">
    <property type="entry name" value="Erythrocyte membrane protein 1, PfEMP1"/>
    <property type="match status" value="1"/>
</dbReference>
<dbReference type="FunFam" id="1.20.58.830:FF:000003">
    <property type="entry name" value="Erythrocyte membrane protein 1, PfEMP1"/>
    <property type="match status" value="1"/>
</dbReference>
<dbReference type="FunFam" id="1.20.1310.20:FF:000001">
    <property type="entry name" value="Erythrocyte membrane protein 1, PfEMP1"/>
    <property type="match status" value="1"/>
</dbReference>
<dbReference type="EMBL" id="GG663817">
    <property type="protein sequence ID" value="KNC35364.1"/>
    <property type="molecule type" value="Genomic_DNA"/>
</dbReference>
<dbReference type="InterPro" id="IPR044932">
    <property type="entry name" value="PfEMP1_ATS_sf"/>
</dbReference>
<dbReference type="Gene3D" id="1.20.1310.20">
    <property type="entry name" value="Duffy-antigen binding domain"/>
    <property type="match status" value="2"/>
</dbReference>
<name>A0A0L0CVI1_PLAFA</name>
<feature type="domain" description="Duffy-binding-like" evidence="7">
    <location>
        <begin position="313"/>
        <end position="472"/>
    </location>
</feature>
<feature type="domain" description="Duffy-binding-like" evidence="2">
    <location>
        <begin position="608"/>
        <end position="759"/>
    </location>
</feature>
<sequence length="2181" mass="246533">MEAASGGGGSAGGKDKYDDAKHMFDRIGEEVHKKVHTAALQRGKGLHGLLSKATFSNGERVHGDNPCNLNHRVHTNVTSTVIDPCKHKSEKRFSEVSGAECDNNKIRGSDKKSNGGACAPFRRLHVCDQNLEQIRPEQITSTHNLLVDVCMAAKFEGQSITRDYPKYRATYVDSPSEMCTMLARSFADIGDIIRGRDLYRGNKKKNEQVREKEKLELKLKSFFKQIHSSLEEKEKNHYNDDDPDFLKLREDWWTANRDQVWKALTCEAGQNDKYFRDACSGGKSSTPNKCRCTTNDVPTYFDYVPQYLRWFEEWAEDFCRKRKHKLQNAIDKCRGKDKSGNERYCDLNGFDCKGTARGAEVFVKDDDCHKCSVACSPFVKWIDNQKLEFEKQVKKYKTEISGGDGRGSSRKKRGAGGTTTTNYDGYEKKFYDELKKNNYGTVDKFLQLLNNETTCTKNSDIEEGGTINFKNVHSGKNSDGDGNNKTFYRTTYCEACPWCGTEKKGEKWEAKDGKDCANEVTKEYKKDNITDIPVLTPEKGKSGILKKYSKFCKNGANGEKSVIDGGQIKNWQCYYDDSNTNSEQNDNCVEGEWKDFKEGKSVMPYNAFFWKWVHDMLIDSIEWRNEHGKCINNKDETTCIRGCNTKCECFKKWVGQKGNEWKAIKEHFDKQNDIVEVGDLAEFMKHDIILEQVLNKKQLLQIIQDTYGNEKDIEHIRKMLDDDEAEHGGSIVTEQKSTIVELLKHEGDEAEKCKKTQEECEEQAARARARSENQEPPPAGPDDPDDSSDEEEEEEDAASDDDDDDDDEDDEDEEHGPDANEDTAVDGKEDQDTTEDTEQGEPAPPPASQDEVNPCKIVQTLFENPDDFKVEACNQKYGGNNSRLGWKCIPSGEKSGDTDTTGGLCIPPRRRKLYVTPLTTWAEEATKGPTSQGGGDSSRGGETRGSTSAKQSPSNPRAGDLLKAFVESAAIETFFLWHKYKMDKKKEEEERKEQVEYTSPKPEELDKKLKEGKIDDEFMRQMFYTLGDYRDILYSGSNDTTSVSKDTSSSSNDNLKNIVLEASGSTEQEKEKMEKIQEQLKVFFQNSGNQPSTGGSPSPSSVTSSGTEAGGVKKTSQSRDTPSSWWEKNAQHIWHGMICALTYDTNSGAKDQPPKEDESLKGALLENGTPKTKYEYKTVELKEDENSGAKTNNDQPLTLKNFVERPPYFRYLEEWGENFCTERKKRLEEIKYECRTDKVCSGYGEHCDENLSQKYTTFPDFNCPSCATSCSFYKRWIGRKKIEFTEQSNAFTKQKEKCQAKSDKAESGNGFCGTIGTYEGSKDFLGKLGSCKNNDNESGHGTLKGTLDFSENGETFKHTKHCDPCSKFKVKCKVPGHCDTTKGEECKSKDSIGPTDIGNGRNSAEDIGMVVSEDSKSGSGFEDDGLGDCADTGIFQGFRKEEWTCGNVCGYNVCKPKNVNGETFEGKANGEKQIIFIRALFKRWLEYFVQDYNKIRTKLKPCMNSSEGSKCINGYDKKHKCVKQWIIRKEEEWKKIKKHYLDKNENGDRDIKTFVSNILNAFQPQTDVKKATGHKELTLFESKVCNCTGRSEKKNGKESDIIDCMLDKLGEKAEKCAENHTQTSGENLAQCKKYTPPDDDDEPFEEEDQTPDEAKKIIPKICGDVLATTKPTEQADDKCDEKDEEEKEPEQAAKENVGPPAAETKAKEEVPPSPATPAAPPTIQPPQADEPFDPTILQTTIPFGVALALGSIAFLFLKKKTQAPVDLFSVINIPKGDYGTPTPKSKNRYIPYASDRHKGKTYIYMEGDSDSGHYYEDTTDITSSESEYEEMDINDIYVPGSPKYKTLIEVVLEPSKRDIPSGDIPNNDTPTNKFTDNEWNQLKKDFISNMLQNQPKDVPNDYSSGDIPFNTQPNTLYFNKPEEKPFITSIHDRNLYTGEEYSYNVNMVNNDIPMSARNDSYSGIDLINDSLSGNQHIDIYDEVLKRKENELFGTNHVKQTSIHSVAKLTNSDPIHNQLELFHKWLDRHRDMCEKWNNKEELLDKLNEQWNKDNNNSGNINPSGNTPPTSDIPSGKLSDIPSDNNIPSSNQILNTDVSIQIHMDNPKPINQFTNMDTILEDLEKYNEPYYDVQDDIYYDVHDHDTSTADSNAMDVPSKVQIEMDINTKLVKEKYPIADVWDI</sequence>
<feature type="region of interest" description="Disordered" evidence="1">
    <location>
        <begin position="881"/>
        <end position="907"/>
    </location>
</feature>
<dbReference type="Pfam" id="PF15445">
    <property type="entry name" value="ATS"/>
    <property type="match status" value="1"/>
</dbReference>
<feature type="compositionally biased region" description="Basic and acidic residues" evidence="1">
    <location>
        <begin position="1067"/>
        <end position="1078"/>
    </location>
</feature>
<dbReference type="SUPFAM" id="SSF140924">
    <property type="entry name" value="Duffy binding domain-like"/>
    <property type="match status" value="4"/>
</dbReference>
<dbReference type="InterPro" id="IPR029210">
    <property type="entry name" value="PfEMP1_NTS"/>
</dbReference>
<evidence type="ECO:0000256" key="1">
    <source>
        <dbReference type="SAM" id="MobiDB-lite"/>
    </source>
</evidence>
<feature type="region of interest" description="Disordered" evidence="1">
    <location>
        <begin position="748"/>
        <end position="865"/>
    </location>
</feature>
<evidence type="ECO:0000259" key="3">
    <source>
        <dbReference type="Pfam" id="PF05424"/>
    </source>
</evidence>
<evidence type="ECO:0000259" key="6">
    <source>
        <dbReference type="Pfam" id="PF18562"/>
    </source>
</evidence>
<dbReference type="Gene3D" id="1.20.58.830">
    <property type="match status" value="3"/>
</dbReference>
<feature type="compositionally biased region" description="Low complexity" evidence="1">
    <location>
        <begin position="2053"/>
        <end position="2068"/>
    </location>
</feature>
<dbReference type="Pfam" id="PF18562">
    <property type="entry name" value="CIDR1_gamma"/>
    <property type="match status" value="1"/>
</dbReference>
<feature type="compositionally biased region" description="Polar residues" evidence="1">
    <location>
        <begin position="1114"/>
        <end position="1125"/>
    </location>
</feature>
<dbReference type="FunFam" id="1.20.58.1930:FF:000001">
    <property type="entry name" value="Erythrocyte membrane protein 1, PfEMP1"/>
    <property type="match status" value="1"/>
</dbReference>
<feature type="compositionally biased region" description="Basic and acidic residues" evidence="1">
    <location>
        <begin position="748"/>
        <end position="773"/>
    </location>
</feature>
<dbReference type="InterPro" id="IPR042202">
    <property type="entry name" value="Duffy-ag-bd_sf"/>
</dbReference>
<dbReference type="FunFam" id="1.10.1900.40:FF:000005">
    <property type="entry name" value="Erythrocyte membrane protein 1, PfEMP1"/>
    <property type="match status" value="1"/>
</dbReference>
<dbReference type="Pfam" id="PF15447">
    <property type="entry name" value="NTS"/>
    <property type="match status" value="1"/>
</dbReference>
<reference evidence="9" key="1">
    <citation type="submission" date="2015-07" db="EMBL/GenBank/DDBJ databases">
        <title>Annotation of Plasmodium falciparum RAJ116.</title>
        <authorList>
            <consortium name="The Broad Institute Genome Sequencing Platform"/>
            <person name="Volkman S.K."/>
            <person name="Neafsey D.E."/>
            <person name="Dash A.P."/>
            <person name="Chitnis C.E."/>
            <person name="Hartl D.L."/>
            <person name="Young S.K."/>
            <person name="Zeng Q."/>
            <person name="Koehrsen M."/>
            <person name="Alvarado L."/>
            <person name="Berlin A."/>
            <person name="Borenstein D."/>
            <person name="Chapman S.B."/>
            <person name="Chen Z."/>
            <person name="Engels R."/>
            <person name="Freedman E."/>
            <person name="Gellesch M."/>
            <person name="Goldberg J."/>
            <person name="Griggs A."/>
            <person name="Gujja S."/>
            <person name="Heilman E.R."/>
            <person name="Heiman D.I."/>
            <person name="Howarth C."/>
            <person name="Jen D."/>
            <person name="Larson L."/>
            <person name="Mehta T."/>
            <person name="Neiman D."/>
            <person name="Park D."/>
            <person name="Pearson M."/>
            <person name="Roberts A."/>
            <person name="Saif S."/>
            <person name="Shea T."/>
            <person name="Shenoy N."/>
            <person name="Sisk P."/>
            <person name="Stolte C."/>
            <person name="Sykes S."/>
            <person name="Walk T."/>
            <person name="White J."/>
            <person name="Yandava C."/>
            <person name="Haas B."/>
            <person name="Henn M.R."/>
            <person name="Nusbaum C."/>
            <person name="Birren B."/>
        </authorList>
    </citation>
    <scope>NUCLEOTIDE SEQUENCE [LARGE SCALE GENOMIC DNA]</scope>
    <source>
        <strain evidence="9">RAJ116</strain>
    </source>
</reference>
<evidence type="ECO:0000259" key="2">
    <source>
        <dbReference type="Pfam" id="PF03011"/>
    </source>
</evidence>
<accession>A0A0L0CVI1</accession>
<evidence type="ECO:0000313" key="9">
    <source>
        <dbReference type="Proteomes" id="UP000054566"/>
    </source>
</evidence>
<gene>
    <name evidence="8" type="ORF">PFLG_00407</name>
</gene>
<organism evidence="8 9">
    <name type="scientific">Plasmodium falciparum RAJ116</name>
    <dbReference type="NCBI Taxonomy" id="580058"/>
    <lineage>
        <taxon>Eukaryota</taxon>
        <taxon>Sar</taxon>
        <taxon>Alveolata</taxon>
        <taxon>Apicomplexa</taxon>
        <taxon>Aconoidasida</taxon>
        <taxon>Haemosporida</taxon>
        <taxon>Plasmodiidae</taxon>
        <taxon>Plasmodium</taxon>
        <taxon>Plasmodium (Laverania)</taxon>
    </lineage>
</organism>
<dbReference type="InterPro" id="IPR004258">
    <property type="entry name" value="DBL"/>
</dbReference>
<feature type="compositionally biased region" description="Low complexity" evidence="1">
    <location>
        <begin position="1091"/>
        <end position="1107"/>
    </location>
</feature>
<feature type="region of interest" description="Disordered" evidence="1">
    <location>
        <begin position="1618"/>
        <end position="1734"/>
    </location>
</feature>
<dbReference type="InterPro" id="IPR041480">
    <property type="entry name" value="CIDR1_gamma"/>
</dbReference>
<evidence type="ECO:0000259" key="7">
    <source>
        <dbReference type="Pfam" id="PF22672"/>
    </source>
</evidence>
<feature type="region of interest" description="Disordered" evidence="1">
    <location>
        <begin position="399"/>
        <end position="418"/>
    </location>
</feature>
<dbReference type="InterPro" id="IPR029211">
    <property type="entry name" value="PfEMP1_ATS"/>
</dbReference>
<feature type="region of interest" description="Disordered" evidence="1">
    <location>
        <begin position="920"/>
        <end position="958"/>
    </location>
</feature>
<dbReference type="GO" id="GO:0016020">
    <property type="term" value="C:membrane"/>
    <property type="evidence" value="ECO:0007669"/>
    <property type="project" value="InterPro"/>
</dbReference>
<dbReference type="InterPro" id="IPR008602">
    <property type="entry name" value="Duffy-antigen-binding"/>
</dbReference>
<dbReference type="Gene3D" id="1.10.1900.40">
    <property type="entry name" value="Acidic terminal segments, variant surface antigen of PfEMP1"/>
    <property type="match status" value="2"/>
</dbReference>
<feature type="domain" description="Duffy-antigen binding" evidence="3">
    <location>
        <begin position="903"/>
        <end position="1151"/>
    </location>
</feature>
<reference evidence="9" key="2">
    <citation type="submission" date="2015-07" db="EMBL/GenBank/DDBJ databases">
        <title>The genome sequence of Plasmodium falciparum RAJ116.</title>
        <authorList>
            <consortium name="The Broad Institute Genome Sequencing Platform"/>
            <person name="Volkman S.K."/>
            <person name="Neafsey D.E."/>
            <person name="Dash A.P."/>
            <person name="Chitnis C.E."/>
            <person name="Hartl D.L."/>
            <person name="Young S.K."/>
            <person name="Kodira C.D."/>
            <person name="Zeng Q."/>
            <person name="Koehrsen M."/>
            <person name="Godfrey P."/>
            <person name="Alvarado L."/>
            <person name="Berlin A."/>
            <person name="Borenstein D."/>
            <person name="Chen Z."/>
            <person name="Engels R."/>
            <person name="Freedman E."/>
            <person name="Gellesch M."/>
            <person name="Goldberg J."/>
            <person name="Griggs A."/>
            <person name="Gujja S."/>
            <person name="Heiman D."/>
            <person name="Hepburn T."/>
            <person name="Howarth C."/>
            <person name="Jen D."/>
            <person name="Larson L."/>
            <person name="Lewis B."/>
            <person name="Mehta T."/>
            <person name="Park D."/>
            <person name="Pearson M."/>
            <person name="Roberts A."/>
            <person name="Saif S."/>
            <person name="Shea T."/>
            <person name="Shenoy N."/>
            <person name="Sisk P."/>
            <person name="Stolte C."/>
            <person name="Sykes S."/>
            <person name="Walk T."/>
            <person name="White J."/>
            <person name="Yandava C."/>
            <person name="Wirth D.F."/>
            <person name="Nusbaum C."/>
            <person name="Birren B."/>
        </authorList>
    </citation>
    <scope>NUCLEOTIDE SEQUENCE [LARGE SCALE GENOMIC DNA]</scope>
    <source>
        <strain evidence="9">RAJ116</strain>
    </source>
</reference>
<dbReference type="Proteomes" id="UP000054566">
    <property type="component" value="Unassembled WGS sequence"/>
</dbReference>
<dbReference type="InterPro" id="IPR054595">
    <property type="entry name" value="DBL_C"/>
</dbReference>
<evidence type="ECO:0000313" key="8">
    <source>
        <dbReference type="EMBL" id="KNC35364.1"/>
    </source>
</evidence>
<dbReference type="OrthoDB" id="378876at2759"/>
<dbReference type="Pfam" id="PF03011">
    <property type="entry name" value="PFEMP"/>
    <property type="match status" value="2"/>
</dbReference>
<evidence type="ECO:0000259" key="4">
    <source>
        <dbReference type="Pfam" id="PF15445"/>
    </source>
</evidence>
<evidence type="ECO:0000259" key="5">
    <source>
        <dbReference type="Pfam" id="PF15447"/>
    </source>
</evidence>
<dbReference type="Pfam" id="PF22672">
    <property type="entry name" value="DBL_C"/>
    <property type="match status" value="2"/>
</dbReference>
<proteinExistence type="predicted"/>
<dbReference type="Pfam" id="PF05424">
    <property type="entry name" value="Duffy_binding"/>
    <property type="match status" value="2"/>
</dbReference>
<dbReference type="Gene3D" id="1.20.58.1930">
    <property type="match status" value="1"/>
</dbReference>
<feature type="compositionally biased region" description="Acidic residues" evidence="1">
    <location>
        <begin position="782"/>
        <end position="824"/>
    </location>
</feature>
<dbReference type="FunFam" id="1.10.1900.40:FF:000001">
    <property type="entry name" value="Erythrocyte membrane protein 1"/>
    <property type="match status" value="1"/>
</dbReference>
<feature type="region of interest" description="Disordered" evidence="1">
    <location>
        <begin position="985"/>
        <end position="1005"/>
    </location>
</feature>
<feature type="compositionally biased region" description="Acidic residues" evidence="1">
    <location>
        <begin position="1637"/>
        <end position="1651"/>
    </location>
</feature>
<feature type="domain" description="Duffy-binding-like" evidence="2">
    <location>
        <begin position="1480"/>
        <end position="1622"/>
    </location>
</feature>
<feature type="compositionally biased region" description="Pro residues" evidence="1">
    <location>
        <begin position="1711"/>
        <end position="1724"/>
    </location>
</feature>
<protein>
    <submittedName>
        <fullName evidence="8">Erythrocyte membrane protein 1</fullName>
    </submittedName>
</protein>
<feature type="domain" description="Plasmodium falciparum erythrocyte membrane protein-1 N-terminal segment" evidence="5">
    <location>
        <begin position="19"/>
        <end position="54"/>
    </location>
</feature>
<feature type="domain" description="Duffy-binding-like" evidence="7">
    <location>
        <begin position="1214"/>
        <end position="1360"/>
    </location>
</feature>
<feature type="region of interest" description="Disordered" evidence="1">
    <location>
        <begin position="1061"/>
        <end position="1125"/>
    </location>
</feature>
<feature type="region of interest" description="Disordered" evidence="1">
    <location>
        <begin position="2049"/>
        <end position="2087"/>
    </location>
</feature>